<feature type="compositionally biased region" description="Basic and acidic residues" evidence="1">
    <location>
        <begin position="85"/>
        <end position="94"/>
    </location>
</feature>
<protein>
    <submittedName>
        <fullName evidence="2">Uncharacterized protein</fullName>
    </submittedName>
</protein>
<dbReference type="EMBL" id="BMAT01012136">
    <property type="protein sequence ID" value="GFR86879.1"/>
    <property type="molecule type" value="Genomic_DNA"/>
</dbReference>
<comment type="caution">
    <text evidence="2">The sequence shown here is derived from an EMBL/GenBank/DDBJ whole genome shotgun (WGS) entry which is preliminary data.</text>
</comment>
<gene>
    <name evidence="2" type="ORF">ElyMa_006064100</name>
</gene>
<sequence length="233" mass="25510">MSPSRSASDIPCSQAPPTMWSQRTLPGSDIIIKGEGMFLDFSQNKSTPRAPPTISSNVRVVGGASVTSSASITRSYLQTKIGAKAKQDNKDETRLPLPPPPEVSEVLGNSQGTDEISSRDGSVTGSLQHRKQPPPGSSNWTWDSGRDNLLLDPWVDTADQTLFQQCREHLDAINQSTQLQQVVNDEMRSQAEVNKKNNNLIEAFASHIVDHAFPCQDSRHTQKSVEELLSFNG</sequence>
<feature type="region of interest" description="Disordered" evidence="1">
    <location>
        <begin position="1"/>
        <end position="25"/>
    </location>
</feature>
<evidence type="ECO:0000313" key="3">
    <source>
        <dbReference type="Proteomes" id="UP000762676"/>
    </source>
</evidence>
<feature type="compositionally biased region" description="Polar residues" evidence="1">
    <location>
        <begin position="107"/>
        <end position="127"/>
    </location>
</feature>
<organism evidence="2 3">
    <name type="scientific">Elysia marginata</name>
    <dbReference type="NCBI Taxonomy" id="1093978"/>
    <lineage>
        <taxon>Eukaryota</taxon>
        <taxon>Metazoa</taxon>
        <taxon>Spiralia</taxon>
        <taxon>Lophotrochozoa</taxon>
        <taxon>Mollusca</taxon>
        <taxon>Gastropoda</taxon>
        <taxon>Heterobranchia</taxon>
        <taxon>Euthyneura</taxon>
        <taxon>Panpulmonata</taxon>
        <taxon>Sacoglossa</taxon>
        <taxon>Placobranchoidea</taxon>
        <taxon>Plakobranchidae</taxon>
        <taxon>Elysia</taxon>
    </lineage>
</organism>
<keyword evidence="3" id="KW-1185">Reference proteome</keyword>
<dbReference type="Proteomes" id="UP000762676">
    <property type="component" value="Unassembled WGS sequence"/>
</dbReference>
<feature type="region of interest" description="Disordered" evidence="1">
    <location>
        <begin position="83"/>
        <end position="144"/>
    </location>
</feature>
<proteinExistence type="predicted"/>
<feature type="compositionally biased region" description="Polar residues" evidence="1">
    <location>
        <begin position="15"/>
        <end position="25"/>
    </location>
</feature>
<evidence type="ECO:0000256" key="1">
    <source>
        <dbReference type="SAM" id="MobiDB-lite"/>
    </source>
</evidence>
<dbReference type="AlphaFoldDB" id="A0AAV4GNH4"/>
<evidence type="ECO:0000313" key="2">
    <source>
        <dbReference type="EMBL" id="GFR86879.1"/>
    </source>
</evidence>
<accession>A0AAV4GNH4</accession>
<reference evidence="2 3" key="1">
    <citation type="journal article" date="2021" name="Elife">
        <title>Chloroplast acquisition without the gene transfer in kleptoplastic sea slugs, Plakobranchus ocellatus.</title>
        <authorList>
            <person name="Maeda T."/>
            <person name="Takahashi S."/>
            <person name="Yoshida T."/>
            <person name="Shimamura S."/>
            <person name="Takaki Y."/>
            <person name="Nagai Y."/>
            <person name="Toyoda A."/>
            <person name="Suzuki Y."/>
            <person name="Arimoto A."/>
            <person name="Ishii H."/>
            <person name="Satoh N."/>
            <person name="Nishiyama T."/>
            <person name="Hasebe M."/>
            <person name="Maruyama T."/>
            <person name="Minagawa J."/>
            <person name="Obokata J."/>
            <person name="Shigenobu S."/>
        </authorList>
    </citation>
    <scope>NUCLEOTIDE SEQUENCE [LARGE SCALE GENOMIC DNA]</scope>
</reference>
<name>A0AAV4GNH4_9GAST</name>